<dbReference type="PANTHER" id="PTHR43477">
    <property type="entry name" value="DIHYDROANTICAPSIN 7-DEHYDROGENASE"/>
    <property type="match status" value="1"/>
</dbReference>
<dbReference type="Pfam" id="PF13561">
    <property type="entry name" value="adh_short_C2"/>
    <property type="match status" value="1"/>
</dbReference>
<comment type="caution">
    <text evidence="4">The sequence shown here is derived from an EMBL/GenBank/DDBJ whole genome shotgun (WGS) entry which is preliminary data.</text>
</comment>
<dbReference type="InterPro" id="IPR002347">
    <property type="entry name" value="SDR_fam"/>
</dbReference>
<keyword evidence="5" id="KW-1185">Reference proteome</keyword>
<dbReference type="InterPro" id="IPR051122">
    <property type="entry name" value="SDR_DHRS6-like"/>
</dbReference>
<dbReference type="InterPro" id="IPR036291">
    <property type="entry name" value="NAD(P)-bd_dom_sf"/>
</dbReference>
<sequence>MPTKENVMARFENKTVLITGGTSGIGLATVERLAGEGARLVVTGSNEARLTDLRRRFPGVLTIQADNRDPASADTIANAVTAAGLTLDAIFLNAGFGRFVALEQTDADQIDEQFAINVRAPILQVRALASLLRDGGKVVFNTSVARNAGLPGATVYSSTKGALRTVVRGIAREFAPRAINVNAVSPGPIGTDFFNRSGLSEEESKALSEQIVTGVPLGRFGEPKEVASVATFLLSDDASFVTGSEYVVDGGLSEL</sequence>
<name>A0A399REM1_9PROT</name>
<gene>
    <name evidence="4" type="ORF">D1223_13090</name>
</gene>
<dbReference type="PRINTS" id="PR00081">
    <property type="entry name" value="GDHRDH"/>
</dbReference>
<evidence type="ECO:0000313" key="4">
    <source>
        <dbReference type="EMBL" id="RIJ28325.1"/>
    </source>
</evidence>
<feature type="domain" description="Ketoreductase" evidence="3">
    <location>
        <begin position="14"/>
        <end position="187"/>
    </location>
</feature>
<dbReference type="GO" id="GO:0016491">
    <property type="term" value="F:oxidoreductase activity"/>
    <property type="evidence" value="ECO:0007669"/>
    <property type="project" value="UniProtKB-KW"/>
</dbReference>
<dbReference type="InterPro" id="IPR020904">
    <property type="entry name" value="Sc_DH/Rdtase_CS"/>
</dbReference>
<dbReference type="CDD" id="cd05233">
    <property type="entry name" value="SDR_c"/>
    <property type="match status" value="1"/>
</dbReference>
<protein>
    <submittedName>
        <fullName evidence="4">SDR family oxidoreductase</fullName>
    </submittedName>
</protein>
<evidence type="ECO:0000313" key="5">
    <source>
        <dbReference type="Proteomes" id="UP000266385"/>
    </source>
</evidence>
<keyword evidence="2" id="KW-0560">Oxidoreductase</keyword>
<dbReference type="AlphaFoldDB" id="A0A399REM1"/>
<dbReference type="SMART" id="SM00822">
    <property type="entry name" value="PKS_KR"/>
    <property type="match status" value="1"/>
</dbReference>
<dbReference type="EMBL" id="QWFX01000013">
    <property type="protein sequence ID" value="RIJ28325.1"/>
    <property type="molecule type" value="Genomic_DNA"/>
</dbReference>
<dbReference type="PROSITE" id="PS00061">
    <property type="entry name" value="ADH_SHORT"/>
    <property type="match status" value="1"/>
</dbReference>
<dbReference type="SUPFAM" id="SSF51735">
    <property type="entry name" value="NAD(P)-binding Rossmann-fold domains"/>
    <property type="match status" value="1"/>
</dbReference>
<dbReference type="PANTHER" id="PTHR43477:SF1">
    <property type="entry name" value="DIHYDROANTICAPSIN 7-DEHYDROGENASE"/>
    <property type="match status" value="1"/>
</dbReference>
<reference evidence="4 5" key="1">
    <citation type="submission" date="2018-08" db="EMBL/GenBank/DDBJ databases">
        <title>Henriciella mobilis sp. nov., isolated from seawater.</title>
        <authorList>
            <person name="Cheng H."/>
            <person name="Wu Y.-H."/>
            <person name="Xu X.-W."/>
            <person name="Guo L.-L."/>
        </authorList>
    </citation>
    <scope>NUCLEOTIDE SEQUENCE [LARGE SCALE GENOMIC DNA]</scope>
    <source>
        <strain evidence="4 5">JN25</strain>
    </source>
</reference>
<proteinExistence type="inferred from homology"/>
<dbReference type="Proteomes" id="UP000266385">
    <property type="component" value="Unassembled WGS sequence"/>
</dbReference>
<accession>A0A399REM1</accession>
<evidence type="ECO:0000259" key="3">
    <source>
        <dbReference type="SMART" id="SM00822"/>
    </source>
</evidence>
<dbReference type="FunFam" id="3.40.50.720:FF:000084">
    <property type="entry name" value="Short-chain dehydrogenase reductase"/>
    <property type="match status" value="1"/>
</dbReference>
<dbReference type="Gene3D" id="3.40.50.720">
    <property type="entry name" value="NAD(P)-binding Rossmann-like Domain"/>
    <property type="match status" value="1"/>
</dbReference>
<evidence type="ECO:0000256" key="2">
    <source>
        <dbReference type="ARBA" id="ARBA00023002"/>
    </source>
</evidence>
<evidence type="ECO:0000256" key="1">
    <source>
        <dbReference type="ARBA" id="ARBA00006484"/>
    </source>
</evidence>
<organism evidence="4 5">
    <name type="scientific">Henriciella mobilis</name>
    <dbReference type="NCBI Taxonomy" id="2305467"/>
    <lineage>
        <taxon>Bacteria</taxon>
        <taxon>Pseudomonadati</taxon>
        <taxon>Pseudomonadota</taxon>
        <taxon>Alphaproteobacteria</taxon>
        <taxon>Hyphomonadales</taxon>
        <taxon>Hyphomonadaceae</taxon>
        <taxon>Henriciella</taxon>
    </lineage>
</organism>
<dbReference type="InterPro" id="IPR057326">
    <property type="entry name" value="KR_dom"/>
</dbReference>
<comment type="similarity">
    <text evidence="1">Belongs to the short-chain dehydrogenases/reductases (SDR) family.</text>
</comment>